<keyword evidence="5 8" id="KW-0472">Membrane</keyword>
<feature type="transmembrane region" description="Helical" evidence="8">
    <location>
        <begin position="219"/>
        <end position="242"/>
    </location>
</feature>
<reference evidence="11" key="1">
    <citation type="submission" date="2021-02" db="EMBL/GenBank/DDBJ databases">
        <authorList>
            <person name="Nowell W R."/>
        </authorList>
    </citation>
    <scope>NUCLEOTIDE SEQUENCE</scope>
</reference>
<keyword evidence="7" id="KW-0807">Transducer</keyword>
<comment type="subcellular location">
    <subcellularLocation>
        <location evidence="1">Membrane</location>
        <topology evidence="1">Multi-pass membrane protein</topology>
    </subcellularLocation>
</comment>
<dbReference type="PROSITE" id="PS50262">
    <property type="entry name" value="G_PROTEIN_RECEP_F1_2"/>
    <property type="match status" value="1"/>
</dbReference>
<dbReference type="InterPro" id="IPR017452">
    <property type="entry name" value="GPCR_Rhodpsn_7TM"/>
</dbReference>
<dbReference type="Gene3D" id="1.20.1070.10">
    <property type="entry name" value="Rhodopsin 7-helix transmembrane proteins"/>
    <property type="match status" value="1"/>
</dbReference>
<name>A0A815B5K5_ADIRI</name>
<comment type="caution">
    <text evidence="11">The sequence shown here is derived from an EMBL/GenBank/DDBJ whole genome shotgun (WGS) entry which is preliminary data.</text>
</comment>
<dbReference type="Pfam" id="PF00001">
    <property type="entry name" value="7tm_1"/>
    <property type="match status" value="1"/>
</dbReference>
<feature type="transmembrane region" description="Helical" evidence="8">
    <location>
        <begin position="50"/>
        <end position="73"/>
    </location>
</feature>
<dbReference type="OrthoDB" id="10026701at2759"/>
<feature type="transmembrane region" description="Helical" evidence="8">
    <location>
        <begin position="174"/>
        <end position="198"/>
    </location>
</feature>
<evidence type="ECO:0000313" key="12">
    <source>
        <dbReference type="Proteomes" id="UP000663828"/>
    </source>
</evidence>
<protein>
    <recommendedName>
        <fullName evidence="9">G-protein coupled receptors family 1 profile domain-containing protein</fullName>
    </recommendedName>
</protein>
<evidence type="ECO:0000256" key="1">
    <source>
        <dbReference type="ARBA" id="ARBA00004141"/>
    </source>
</evidence>
<dbReference type="AlphaFoldDB" id="A0A815B5K5"/>
<keyword evidence="3 8" id="KW-1133">Transmembrane helix</keyword>
<feature type="transmembrane region" description="Helical" evidence="8">
    <location>
        <begin position="132"/>
        <end position="154"/>
    </location>
</feature>
<keyword evidence="6" id="KW-0675">Receptor</keyword>
<evidence type="ECO:0000313" key="11">
    <source>
        <dbReference type="EMBL" id="CAF1267602.1"/>
    </source>
</evidence>
<evidence type="ECO:0000256" key="4">
    <source>
        <dbReference type="ARBA" id="ARBA00023040"/>
    </source>
</evidence>
<feature type="transmembrane region" description="Helical" evidence="8">
    <location>
        <begin position="93"/>
        <end position="112"/>
    </location>
</feature>
<dbReference type="EMBL" id="CAJNOJ010000019">
    <property type="protein sequence ID" value="CAF0834121.1"/>
    <property type="molecule type" value="Genomic_DNA"/>
</dbReference>
<dbReference type="EMBL" id="CAJNOR010002244">
    <property type="protein sequence ID" value="CAF1267602.1"/>
    <property type="molecule type" value="Genomic_DNA"/>
</dbReference>
<evidence type="ECO:0000256" key="6">
    <source>
        <dbReference type="ARBA" id="ARBA00023170"/>
    </source>
</evidence>
<keyword evidence="12" id="KW-1185">Reference proteome</keyword>
<sequence>MNSSDYTLGAINYYLTVYSGYATVIPGLIGNMINIVVFTKLKLFRGNPSAFYLIIGSIFDSWQLLFLTTPRFASIASGYDATQTSLFWCKLRAYLVNIGAVILTTNICFAAIDQYLSTNYYLRLRQLSSYKLAQRAVATLIIFALLYAAVFLFFFEIQTICGTFNPGFNYFYSFVHFCLFIGLFPIVISLLFSCLAYQNVRRIVRRPAAGGRRRLDHQLTAMILVRVALFVCTTVPYISLRIYQINHSPNQNNTFAVAVDQVIRTCFNTVYTIDTSAVFYIFLISSPRYRRQVRYILFKKNWRKTWANKIKRNRIVANANQIQAIESPQPSVELD</sequence>
<dbReference type="GO" id="GO:0005886">
    <property type="term" value="C:plasma membrane"/>
    <property type="evidence" value="ECO:0007669"/>
    <property type="project" value="TreeGrafter"/>
</dbReference>
<dbReference type="SUPFAM" id="SSF81321">
    <property type="entry name" value="Family A G protein-coupled receptor-like"/>
    <property type="match status" value="1"/>
</dbReference>
<dbReference type="InterPro" id="IPR000276">
    <property type="entry name" value="GPCR_Rhodpsn"/>
</dbReference>
<evidence type="ECO:0000256" key="2">
    <source>
        <dbReference type="ARBA" id="ARBA00022692"/>
    </source>
</evidence>
<feature type="transmembrane region" description="Helical" evidence="8">
    <location>
        <begin position="262"/>
        <end position="284"/>
    </location>
</feature>
<evidence type="ECO:0000256" key="8">
    <source>
        <dbReference type="SAM" id="Phobius"/>
    </source>
</evidence>
<evidence type="ECO:0000256" key="5">
    <source>
        <dbReference type="ARBA" id="ARBA00023136"/>
    </source>
</evidence>
<evidence type="ECO:0000256" key="3">
    <source>
        <dbReference type="ARBA" id="ARBA00022989"/>
    </source>
</evidence>
<dbReference type="GO" id="GO:0004930">
    <property type="term" value="F:G protein-coupled receptor activity"/>
    <property type="evidence" value="ECO:0007669"/>
    <property type="project" value="UniProtKB-KW"/>
</dbReference>
<accession>A0A815B5K5</accession>
<keyword evidence="2 8" id="KW-0812">Transmembrane</keyword>
<evidence type="ECO:0000256" key="7">
    <source>
        <dbReference type="ARBA" id="ARBA00023224"/>
    </source>
</evidence>
<proteinExistence type="predicted"/>
<evidence type="ECO:0000313" key="10">
    <source>
        <dbReference type="EMBL" id="CAF0834121.1"/>
    </source>
</evidence>
<feature type="domain" description="G-protein coupled receptors family 1 profile" evidence="9">
    <location>
        <begin position="30"/>
        <end position="282"/>
    </location>
</feature>
<feature type="transmembrane region" description="Helical" evidence="8">
    <location>
        <begin position="20"/>
        <end position="38"/>
    </location>
</feature>
<dbReference type="Proteomes" id="UP000663852">
    <property type="component" value="Unassembled WGS sequence"/>
</dbReference>
<gene>
    <name evidence="10" type="ORF">EDS130_LOCUS6491</name>
    <name evidence="11" type="ORF">XAT740_LOCUS27118</name>
</gene>
<dbReference type="PANTHER" id="PTHR24243">
    <property type="entry name" value="G-PROTEIN COUPLED RECEPTOR"/>
    <property type="match status" value="1"/>
</dbReference>
<organism evidence="11 12">
    <name type="scientific">Adineta ricciae</name>
    <name type="common">Rotifer</name>
    <dbReference type="NCBI Taxonomy" id="249248"/>
    <lineage>
        <taxon>Eukaryota</taxon>
        <taxon>Metazoa</taxon>
        <taxon>Spiralia</taxon>
        <taxon>Gnathifera</taxon>
        <taxon>Rotifera</taxon>
        <taxon>Eurotatoria</taxon>
        <taxon>Bdelloidea</taxon>
        <taxon>Adinetida</taxon>
        <taxon>Adinetidae</taxon>
        <taxon>Adineta</taxon>
    </lineage>
</organism>
<dbReference type="PANTHER" id="PTHR24243:SF230">
    <property type="entry name" value="G-PROTEIN COUPLED RECEPTORS FAMILY 1 PROFILE DOMAIN-CONTAINING PROTEIN"/>
    <property type="match status" value="1"/>
</dbReference>
<evidence type="ECO:0000259" key="9">
    <source>
        <dbReference type="PROSITE" id="PS50262"/>
    </source>
</evidence>
<keyword evidence="4" id="KW-0297">G-protein coupled receptor</keyword>
<dbReference type="Proteomes" id="UP000663828">
    <property type="component" value="Unassembled WGS sequence"/>
</dbReference>